<name>A0A2G5B8V6_COERN</name>
<dbReference type="STRING" id="763665.A0A2G5B8V6"/>
<keyword evidence="2" id="KW-0732">Signal</keyword>
<evidence type="ECO:0000259" key="3">
    <source>
        <dbReference type="Pfam" id="PF24320"/>
    </source>
</evidence>
<evidence type="ECO:0000313" key="5">
    <source>
        <dbReference type="Proteomes" id="UP000242474"/>
    </source>
</evidence>
<sequence>MMRGILSRLVVALAIGSVTSVLAHSWIDCVKFDPASGECLGYSRGYEGREKVEPNGRYTYRFGMADDAKPMCKPEGQSKMNYDKTWPMATAQPGETIYTVWQMNGHLNDNNPTKLNILYYSDPDKQFKESRERSTAKKAATLNFATSKNCYVPSEDNTNCLGPWKVPEDLTPGKTYHFVWYWYFNDNNNPDPGIVEYYSTCFDLKIESSSYVSPIKSLSEAISKGASQPVNGFMNGITSKGKALLAKTKSIKPESAATDNGSSIVEKEGDSTSKKCNGNKRRRRRRRRRRRNLATRITV</sequence>
<feature type="domain" description="DUF7492" evidence="3">
    <location>
        <begin position="100"/>
        <end position="217"/>
    </location>
</feature>
<evidence type="ECO:0000256" key="1">
    <source>
        <dbReference type="SAM" id="MobiDB-lite"/>
    </source>
</evidence>
<feature type="signal peptide" evidence="2">
    <location>
        <begin position="1"/>
        <end position="23"/>
    </location>
</feature>
<feature type="region of interest" description="Disordered" evidence="1">
    <location>
        <begin position="251"/>
        <end position="299"/>
    </location>
</feature>
<evidence type="ECO:0000256" key="2">
    <source>
        <dbReference type="SAM" id="SignalP"/>
    </source>
</evidence>
<protein>
    <recommendedName>
        <fullName evidence="3">DUF7492 domain-containing protein</fullName>
    </recommendedName>
</protein>
<keyword evidence="5" id="KW-1185">Reference proteome</keyword>
<evidence type="ECO:0000313" key="4">
    <source>
        <dbReference type="EMBL" id="PIA15445.1"/>
    </source>
</evidence>
<feature type="chain" id="PRO_5013962483" description="DUF7492 domain-containing protein" evidence="2">
    <location>
        <begin position="24"/>
        <end position="299"/>
    </location>
</feature>
<dbReference type="InterPro" id="IPR055915">
    <property type="entry name" value="DUF7492"/>
</dbReference>
<dbReference type="Pfam" id="PF24320">
    <property type="entry name" value="DUF7492"/>
    <property type="match status" value="1"/>
</dbReference>
<dbReference type="OrthoDB" id="64281at2759"/>
<proteinExistence type="predicted"/>
<organism evidence="4 5">
    <name type="scientific">Coemansia reversa (strain ATCC 12441 / NRRL 1564)</name>
    <dbReference type="NCBI Taxonomy" id="763665"/>
    <lineage>
        <taxon>Eukaryota</taxon>
        <taxon>Fungi</taxon>
        <taxon>Fungi incertae sedis</taxon>
        <taxon>Zoopagomycota</taxon>
        <taxon>Kickxellomycotina</taxon>
        <taxon>Kickxellomycetes</taxon>
        <taxon>Kickxellales</taxon>
        <taxon>Kickxellaceae</taxon>
        <taxon>Coemansia</taxon>
    </lineage>
</organism>
<dbReference type="PANTHER" id="PTHR35559">
    <property type="entry name" value="CHITIN-BINDING TYPE-4 DOMAIN-CONTAINING PROTEIN"/>
    <property type="match status" value="1"/>
</dbReference>
<dbReference type="AlphaFoldDB" id="A0A2G5B8V6"/>
<dbReference type="EMBL" id="KZ303507">
    <property type="protein sequence ID" value="PIA15445.1"/>
    <property type="molecule type" value="Genomic_DNA"/>
</dbReference>
<accession>A0A2G5B8V6</accession>
<dbReference type="PANTHER" id="PTHR35559:SF1">
    <property type="entry name" value="CHITIN-BINDING TYPE-4 DOMAIN-CONTAINING PROTEIN"/>
    <property type="match status" value="1"/>
</dbReference>
<reference evidence="4 5" key="1">
    <citation type="journal article" date="2015" name="Genome Biol. Evol.">
        <title>Phylogenomic analyses indicate that early fungi evolved digesting cell walls of algal ancestors of land plants.</title>
        <authorList>
            <person name="Chang Y."/>
            <person name="Wang S."/>
            <person name="Sekimoto S."/>
            <person name="Aerts A.L."/>
            <person name="Choi C."/>
            <person name="Clum A."/>
            <person name="LaButti K.M."/>
            <person name="Lindquist E.A."/>
            <person name="Yee Ngan C."/>
            <person name="Ohm R.A."/>
            <person name="Salamov A.A."/>
            <person name="Grigoriev I.V."/>
            <person name="Spatafora J.W."/>
            <person name="Berbee M.L."/>
        </authorList>
    </citation>
    <scope>NUCLEOTIDE SEQUENCE [LARGE SCALE GENOMIC DNA]</scope>
    <source>
        <strain evidence="4 5">NRRL 1564</strain>
    </source>
</reference>
<gene>
    <name evidence="4" type="ORF">COEREDRAFT_87857</name>
</gene>
<dbReference type="Proteomes" id="UP000242474">
    <property type="component" value="Unassembled WGS sequence"/>
</dbReference>
<feature type="compositionally biased region" description="Basic residues" evidence="1">
    <location>
        <begin position="277"/>
        <end position="293"/>
    </location>
</feature>